<dbReference type="EMBL" id="JH795867">
    <property type="protein sequence ID" value="EJU00264.1"/>
    <property type="molecule type" value="Genomic_DNA"/>
</dbReference>
<dbReference type="AlphaFoldDB" id="M5FVF3"/>
<keyword evidence="3" id="KW-1185">Reference proteome</keyword>
<dbReference type="RefSeq" id="XP_040627161.1">
    <property type="nucleotide sequence ID" value="XM_040768784.1"/>
</dbReference>
<dbReference type="Proteomes" id="UP000030653">
    <property type="component" value="Unassembled WGS sequence"/>
</dbReference>
<accession>M5FVF3</accession>
<organism evidence="2 3">
    <name type="scientific">Dacryopinax primogenitus (strain DJM 731)</name>
    <name type="common">Brown rot fungus</name>
    <dbReference type="NCBI Taxonomy" id="1858805"/>
    <lineage>
        <taxon>Eukaryota</taxon>
        <taxon>Fungi</taxon>
        <taxon>Dikarya</taxon>
        <taxon>Basidiomycota</taxon>
        <taxon>Agaricomycotina</taxon>
        <taxon>Dacrymycetes</taxon>
        <taxon>Dacrymycetales</taxon>
        <taxon>Dacrymycetaceae</taxon>
        <taxon>Dacryopinax</taxon>
    </lineage>
</organism>
<feature type="region of interest" description="Disordered" evidence="1">
    <location>
        <begin position="1"/>
        <end position="20"/>
    </location>
</feature>
<feature type="compositionally biased region" description="Polar residues" evidence="1">
    <location>
        <begin position="1"/>
        <end position="11"/>
    </location>
</feature>
<evidence type="ECO:0000313" key="3">
    <source>
        <dbReference type="Proteomes" id="UP000030653"/>
    </source>
</evidence>
<reference evidence="2 3" key="1">
    <citation type="journal article" date="2012" name="Science">
        <title>The Paleozoic origin of enzymatic lignin decomposition reconstructed from 31 fungal genomes.</title>
        <authorList>
            <person name="Floudas D."/>
            <person name="Binder M."/>
            <person name="Riley R."/>
            <person name="Barry K."/>
            <person name="Blanchette R.A."/>
            <person name="Henrissat B."/>
            <person name="Martinez A.T."/>
            <person name="Otillar R."/>
            <person name="Spatafora J.W."/>
            <person name="Yadav J.S."/>
            <person name="Aerts A."/>
            <person name="Benoit I."/>
            <person name="Boyd A."/>
            <person name="Carlson A."/>
            <person name="Copeland A."/>
            <person name="Coutinho P.M."/>
            <person name="de Vries R.P."/>
            <person name="Ferreira P."/>
            <person name="Findley K."/>
            <person name="Foster B."/>
            <person name="Gaskell J."/>
            <person name="Glotzer D."/>
            <person name="Gorecki P."/>
            <person name="Heitman J."/>
            <person name="Hesse C."/>
            <person name="Hori C."/>
            <person name="Igarashi K."/>
            <person name="Jurgens J.A."/>
            <person name="Kallen N."/>
            <person name="Kersten P."/>
            <person name="Kohler A."/>
            <person name="Kuees U."/>
            <person name="Kumar T.K.A."/>
            <person name="Kuo A."/>
            <person name="LaButti K."/>
            <person name="Larrondo L.F."/>
            <person name="Lindquist E."/>
            <person name="Ling A."/>
            <person name="Lombard V."/>
            <person name="Lucas S."/>
            <person name="Lundell T."/>
            <person name="Martin R."/>
            <person name="McLaughlin D.J."/>
            <person name="Morgenstern I."/>
            <person name="Morin E."/>
            <person name="Murat C."/>
            <person name="Nagy L.G."/>
            <person name="Nolan M."/>
            <person name="Ohm R.A."/>
            <person name="Patyshakuliyeva A."/>
            <person name="Rokas A."/>
            <person name="Ruiz-Duenas F.J."/>
            <person name="Sabat G."/>
            <person name="Salamov A."/>
            <person name="Samejima M."/>
            <person name="Schmutz J."/>
            <person name="Slot J.C."/>
            <person name="St John F."/>
            <person name="Stenlid J."/>
            <person name="Sun H."/>
            <person name="Sun S."/>
            <person name="Syed K."/>
            <person name="Tsang A."/>
            <person name="Wiebenga A."/>
            <person name="Young D."/>
            <person name="Pisabarro A."/>
            <person name="Eastwood D.C."/>
            <person name="Martin F."/>
            <person name="Cullen D."/>
            <person name="Grigoriev I.V."/>
            <person name="Hibbett D.S."/>
        </authorList>
    </citation>
    <scope>NUCLEOTIDE SEQUENCE [LARGE SCALE GENOMIC DNA]</scope>
    <source>
        <strain evidence="2 3">DJM-731 SS1</strain>
    </source>
</reference>
<protein>
    <submittedName>
        <fullName evidence="2">Uncharacterized protein</fullName>
    </submittedName>
</protein>
<feature type="region of interest" description="Disordered" evidence="1">
    <location>
        <begin position="25"/>
        <end position="63"/>
    </location>
</feature>
<sequence length="113" mass="12190">MATAGYASSSRAAYPEAQANIAPQGHVPRYPVLSSSLQNTMASPGHAPDPPAPHPNAQGYVMPPQSYRIPYSSVGDSTAPYLNAHGYMGSYATPPYPLPEWETAWQEEDEDVR</sequence>
<gene>
    <name evidence="2" type="ORF">DACRYDRAFT_109011</name>
</gene>
<dbReference type="HOGENOM" id="CLU_2133428_0_0_1"/>
<name>M5FVF3_DACPD</name>
<evidence type="ECO:0000256" key="1">
    <source>
        <dbReference type="SAM" id="MobiDB-lite"/>
    </source>
</evidence>
<dbReference type="GeneID" id="63683846"/>
<evidence type="ECO:0000313" key="2">
    <source>
        <dbReference type="EMBL" id="EJU00264.1"/>
    </source>
</evidence>
<proteinExistence type="predicted"/>